<evidence type="ECO:0000313" key="1">
    <source>
        <dbReference type="EMBL" id="MBB5069064.1"/>
    </source>
</evidence>
<dbReference type="Proteomes" id="UP000580474">
    <property type="component" value="Unassembled WGS sequence"/>
</dbReference>
<dbReference type="RefSeq" id="WP_184478804.1">
    <property type="nucleotide sequence ID" value="NZ_JACHIV010000001.1"/>
</dbReference>
<keyword evidence="2" id="KW-1185">Reference proteome</keyword>
<protein>
    <submittedName>
        <fullName evidence="1">Uncharacterized protein</fullName>
    </submittedName>
</protein>
<dbReference type="EMBL" id="JACHIV010000001">
    <property type="protein sequence ID" value="MBB5069064.1"/>
    <property type="molecule type" value="Genomic_DNA"/>
</dbReference>
<proteinExistence type="predicted"/>
<reference evidence="1 2" key="1">
    <citation type="submission" date="2020-08" db="EMBL/GenBank/DDBJ databases">
        <title>Sequencing the genomes of 1000 actinobacteria strains.</title>
        <authorList>
            <person name="Klenk H.-P."/>
        </authorList>
    </citation>
    <scope>NUCLEOTIDE SEQUENCE [LARGE SCALE GENOMIC DNA]</scope>
    <source>
        <strain evidence="1 2">DSM 45582</strain>
    </source>
</reference>
<comment type="caution">
    <text evidence="1">The sequence shown here is derived from an EMBL/GenBank/DDBJ whole genome shotgun (WGS) entry which is preliminary data.</text>
</comment>
<sequence length="288" mass="33005">MSSSVSVPEKTLEHWASQYVTYRYASKAALWWPTTGEDLELGWLPPKPGKSVRLELKTTTLSPSGSHAVKIDIRQLWKYQQLPQGHQPFYVFPCPFWEGELHKAASAAHRKVTELGFSRSGRRWWFAEWMVVLTAAQVANVFRPELRDYARTRRDATRTLVSFAPNDPTPRWHVAATPKPNPVPWRKFWTVLERCGYRDWPQLIRVPQKYFTSKHELFSYGYVLEMMQAAAEAGDYGQLVTLAPSENAFHVVPSFTTGLADDAEEITRVSENRPLGVHLDITALSWDT</sequence>
<evidence type="ECO:0000313" key="2">
    <source>
        <dbReference type="Proteomes" id="UP000580474"/>
    </source>
</evidence>
<name>A0A840NBT3_9PSEU</name>
<accession>A0A840NBT3</accession>
<dbReference type="AlphaFoldDB" id="A0A840NBT3"/>
<gene>
    <name evidence="1" type="ORF">BJ969_002152</name>
</gene>
<organism evidence="1 2">
    <name type="scientific">Saccharopolyspora gloriosae</name>
    <dbReference type="NCBI Taxonomy" id="455344"/>
    <lineage>
        <taxon>Bacteria</taxon>
        <taxon>Bacillati</taxon>
        <taxon>Actinomycetota</taxon>
        <taxon>Actinomycetes</taxon>
        <taxon>Pseudonocardiales</taxon>
        <taxon>Pseudonocardiaceae</taxon>
        <taxon>Saccharopolyspora</taxon>
    </lineage>
</organism>